<sequence length="374" mass="43223">MEQLYDPSSDEAVYESVRSTLETARTKAAAAVNDAMVAAYWEIGRQITEAQGDRAEYGKHLTEYLSERLTAEFGKGFDKRNLHYMKQFYQAFPIVNTLCSQLSWSHYRLIMRIEGQERREFYIHAAVEERWTVRQLDRQIHSFYYERLLATRDEGKDKVRQEVRQLEPPTKADGILKDPYVLDFLDLNGNSDYLETDLEQALMDKLQQFLLELGKGFSFVARQQRIDADGDHYYIDLVFYHYILKCFVLIDLKTGKLAPQDIGQMDFYVRLFDAQCTRPDDNPTIGIVLCANRNEAVAKYSVLADKKGIFASQYVLCLPTEEELSQALETTCLLASEEGNQPEADADRKSDDWQRRNAASIDPHPQFGTRRVPN</sequence>
<gene>
    <name evidence="4" type="ORF">H7313_05270</name>
</gene>
<evidence type="ECO:0000313" key="4">
    <source>
        <dbReference type="EMBL" id="MBC2888760.1"/>
    </source>
</evidence>
<feature type="domain" description="YhcG PDDEXK nuclease" evidence="2">
    <location>
        <begin position="175"/>
        <end position="328"/>
    </location>
</feature>
<dbReference type="PANTHER" id="PTHR30547">
    <property type="entry name" value="UNCHARACTERIZED PROTEIN YHCG-RELATED"/>
    <property type="match status" value="1"/>
</dbReference>
<dbReference type="GO" id="GO:0003676">
    <property type="term" value="F:nucleic acid binding"/>
    <property type="evidence" value="ECO:0007669"/>
    <property type="project" value="InterPro"/>
</dbReference>
<dbReference type="PANTHER" id="PTHR30547:SF5">
    <property type="entry name" value="NUCLEASE YHCG-RELATED"/>
    <property type="match status" value="1"/>
</dbReference>
<evidence type="ECO:0000256" key="1">
    <source>
        <dbReference type="SAM" id="MobiDB-lite"/>
    </source>
</evidence>
<dbReference type="InterPro" id="IPR041527">
    <property type="entry name" value="YhcG_N"/>
</dbReference>
<accession>A0A842JI60</accession>
<feature type="compositionally biased region" description="Basic and acidic residues" evidence="1">
    <location>
        <begin position="345"/>
        <end position="355"/>
    </location>
</feature>
<dbReference type="InterPro" id="IPR053148">
    <property type="entry name" value="PD-DEXK-like_domain"/>
</dbReference>
<dbReference type="Pfam" id="PF17761">
    <property type="entry name" value="DUF1016_N"/>
    <property type="match status" value="1"/>
</dbReference>
<evidence type="ECO:0000313" key="5">
    <source>
        <dbReference type="Proteomes" id="UP000587396"/>
    </source>
</evidence>
<comment type="caution">
    <text evidence="4">The sequence shown here is derived from an EMBL/GenBank/DDBJ whole genome shotgun (WGS) entry which is preliminary data.</text>
</comment>
<dbReference type="Pfam" id="PF06250">
    <property type="entry name" value="YhcG_C"/>
    <property type="match status" value="1"/>
</dbReference>
<organism evidence="4 5">
    <name type="scientific">Gordonibacter massiliensis</name>
    <name type="common">ex Traore et al. 2017</name>
    <dbReference type="NCBI Taxonomy" id="1841863"/>
    <lineage>
        <taxon>Bacteria</taxon>
        <taxon>Bacillati</taxon>
        <taxon>Actinomycetota</taxon>
        <taxon>Coriobacteriia</taxon>
        <taxon>Eggerthellales</taxon>
        <taxon>Eggerthellaceae</taxon>
        <taxon>Gordonibacter</taxon>
    </lineage>
</organism>
<protein>
    <submittedName>
        <fullName evidence="4">DUF1016 domain-containing protein</fullName>
    </submittedName>
</protein>
<name>A0A842JI60_9ACTN</name>
<dbReference type="RefSeq" id="WP_185904680.1">
    <property type="nucleotide sequence ID" value="NZ_JACMSE010000002.1"/>
</dbReference>
<evidence type="ECO:0000259" key="2">
    <source>
        <dbReference type="Pfam" id="PF06250"/>
    </source>
</evidence>
<dbReference type="InterPro" id="IPR009362">
    <property type="entry name" value="YhcG_C"/>
</dbReference>
<reference evidence="4 5" key="1">
    <citation type="submission" date="2020-08" db="EMBL/GenBank/DDBJ databases">
        <authorList>
            <person name="Liu C."/>
            <person name="Sun Q."/>
        </authorList>
    </citation>
    <scope>NUCLEOTIDE SEQUENCE [LARGE SCALE GENOMIC DNA]</scope>
    <source>
        <strain evidence="4 5">N22</strain>
    </source>
</reference>
<keyword evidence="5" id="KW-1185">Reference proteome</keyword>
<dbReference type="AlphaFoldDB" id="A0A842JI60"/>
<feature type="domain" description="YhcG N-terminal" evidence="3">
    <location>
        <begin position="17"/>
        <end position="147"/>
    </location>
</feature>
<dbReference type="Proteomes" id="UP000587396">
    <property type="component" value="Unassembled WGS sequence"/>
</dbReference>
<dbReference type="InterPro" id="IPR011856">
    <property type="entry name" value="tRNA_endonuc-like_dom_sf"/>
</dbReference>
<evidence type="ECO:0000259" key="3">
    <source>
        <dbReference type="Pfam" id="PF17761"/>
    </source>
</evidence>
<dbReference type="Gene3D" id="3.40.1350.10">
    <property type="match status" value="1"/>
</dbReference>
<proteinExistence type="predicted"/>
<dbReference type="EMBL" id="JACMSE010000002">
    <property type="protein sequence ID" value="MBC2888760.1"/>
    <property type="molecule type" value="Genomic_DNA"/>
</dbReference>
<feature type="region of interest" description="Disordered" evidence="1">
    <location>
        <begin position="336"/>
        <end position="374"/>
    </location>
</feature>